<gene>
    <name evidence="2" type="ORF">SY89_01741</name>
</gene>
<evidence type="ECO:0000256" key="1">
    <source>
        <dbReference type="SAM" id="Phobius"/>
    </source>
</evidence>
<name>A0A0P7HBY7_9EURY</name>
<proteinExistence type="predicted"/>
<evidence type="ECO:0000313" key="2">
    <source>
        <dbReference type="EMBL" id="KPN30999.1"/>
    </source>
</evidence>
<dbReference type="PANTHER" id="PTHR35519:SF2">
    <property type="entry name" value="PH DOMAIN PROTEIN"/>
    <property type="match status" value="1"/>
</dbReference>
<organism evidence="2 3">
    <name type="scientific">Halolamina pelagica</name>
    <dbReference type="NCBI Taxonomy" id="699431"/>
    <lineage>
        <taxon>Archaea</taxon>
        <taxon>Methanobacteriati</taxon>
        <taxon>Methanobacteriota</taxon>
        <taxon>Stenosarchaea group</taxon>
        <taxon>Halobacteria</taxon>
        <taxon>Halobacteriales</taxon>
        <taxon>Haloferacaceae</taxon>
    </lineage>
</organism>
<keyword evidence="1" id="KW-0812">Transmembrane</keyword>
<feature type="transmembrane region" description="Helical" evidence="1">
    <location>
        <begin position="67"/>
        <end position="87"/>
    </location>
</feature>
<dbReference type="InterPro" id="IPR025187">
    <property type="entry name" value="DUF4112"/>
</dbReference>
<dbReference type="Proteomes" id="UP000050535">
    <property type="component" value="Unassembled WGS sequence"/>
</dbReference>
<sequence>MAEPARLTRARRVADLLDAAFTLPVIGRVGFDGLIGLLPVVGDWAMAIPSLYVVYQGYRLGLRKRTVAWMLLLLLVETVAGSVPIVGDALDIAWNANQRNVARIERHVADG</sequence>
<reference evidence="3" key="1">
    <citation type="submission" date="2013-11" db="EMBL/GenBank/DDBJ databases">
        <authorList>
            <person name="Hoang H.T."/>
            <person name="Killian M.L."/>
            <person name="Madson D.M."/>
            <person name="Arruda P.H.E."/>
            <person name="Sun D."/>
            <person name="Schwartz K.J."/>
            <person name="Yoon K."/>
        </authorList>
    </citation>
    <scope>NUCLEOTIDE SEQUENCE [LARGE SCALE GENOMIC DNA]</scope>
    <source>
        <strain evidence="3">CDK2</strain>
    </source>
</reference>
<dbReference type="OrthoDB" id="156248at2157"/>
<dbReference type="EMBL" id="LGUC01000001">
    <property type="protein sequence ID" value="KPN30999.1"/>
    <property type="molecule type" value="Genomic_DNA"/>
</dbReference>
<protein>
    <recommendedName>
        <fullName evidence="4">DUF4112 domain-containing protein</fullName>
    </recommendedName>
</protein>
<dbReference type="Pfam" id="PF13430">
    <property type="entry name" value="DUF4112"/>
    <property type="match status" value="1"/>
</dbReference>
<evidence type="ECO:0008006" key="4">
    <source>
        <dbReference type="Google" id="ProtNLM"/>
    </source>
</evidence>
<accession>A0A0P7HBY7</accession>
<keyword evidence="3" id="KW-1185">Reference proteome</keyword>
<dbReference type="PANTHER" id="PTHR35519">
    <property type="entry name" value="MEMBRANE PROTEINS"/>
    <property type="match status" value="1"/>
</dbReference>
<dbReference type="AlphaFoldDB" id="A0A0P7HBY7"/>
<dbReference type="STRING" id="699431.SY89_01741"/>
<keyword evidence="1" id="KW-0472">Membrane</keyword>
<comment type="caution">
    <text evidence="2">The sequence shown here is derived from an EMBL/GenBank/DDBJ whole genome shotgun (WGS) entry which is preliminary data.</text>
</comment>
<keyword evidence="1" id="KW-1133">Transmembrane helix</keyword>
<dbReference type="RefSeq" id="WP_054583769.1">
    <property type="nucleotide sequence ID" value="NZ_LGUC01000001.1"/>
</dbReference>
<evidence type="ECO:0000313" key="3">
    <source>
        <dbReference type="Proteomes" id="UP000050535"/>
    </source>
</evidence>
<feature type="transmembrane region" description="Helical" evidence="1">
    <location>
        <begin position="34"/>
        <end position="55"/>
    </location>
</feature>